<evidence type="ECO:0000313" key="2">
    <source>
        <dbReference type="EMBL" id="OKL40439.1"/>
    </source>
</evidence>
<reference evidence="2 3" key="1">
    <citation type="submission" date="2016-03" db="EMBL/GenBank/DDBJ databases">
        <title>Genome sequence of Pontibacter sp. nov., of the family cytophagaceae, isolated from marine sediment of the Yellow Sea, China.</title>
        <authorList>
            <person name="Zhang G."/>
            <person name="Zhang R."/>
        </authorList>
    </citation>
    <scope>NUCLEOTIDE SEQUENCE [LARGE SCALE GENOMIC DNA]</scope>
    <source>
        <strain evidence="2 3">S10-8</strain>
    </source>
</reference>
<feature type="domain" description="Probable sensor" evidence="1">
    <location>
        <begin position="38"/>
        <end position="125"/>
    </location>
</feature>
<dbReference type="RefSeq" id="WP_073852542.1">
    <property type="nucleotide sequence ID" value="NZ_LVWA01000005.1"/>
</dbReference>
<comment type="caution">
    <text evidence="2">The sequence shown here is derived from an EMBL/GenBank/DDBJ whole genome shotgun (WGS) entry which is preliminary data.</text>
</comment>
<name>A0A1Q5PDW3_9BACT</name>
<dbReference type="STRING" id="1797110.A3841_19230"/>
<dbReference type="Proteomes" id="UP000186551">
    <property type="component" value="Unassembled WGS sequence"/>
</dbReference>
<dbReference type="OrthoDB" id="782779at2"/>
<dbReference type="Pfam" id="PF21751">
    <property type="entry name" value="DACNV"/>
    <property type="match status" value="1"/>
</dbReference>
<dbReference type="EMBL" id="LVWA01000005">
    <property type="protein sequence ID" value="OKL40439.1"/>
    <property type="molecule type" value="Genomic_DNA"/>
</dbReference>
<evidence type="ECO:0000259" key="1">
    <source>
        <dbReference type="Pfam" id="PF21751"/>
    </source>
</evidence>
<keyword evidence="3" id="KW-1185">Reference proteome</keyword>
<protein>
    <recommendedName>
        <fullName evidence="1">Probable sensor domain-containing protein</fullName>
    </recommendedName>
</protein>
<proteinExistence type="predicted"/>
<gene>
    <name evidence="2" type="ORF">A3841_19230</name>
</gene>
<organism evidence="2 3">
    <name type="scientific">Pontibacter flavimaris</name>
    <dbReference type="NCBI Taxonomy" id="1797110"/>
    <lineage>
        <taxon>Bacteria</taxon>
        <taxon>Pseudomonadati</taxon>
        <taxon>Bacteroidota</taxon>
        <taxon>Cytophagia</taxon>
        <taxon>Cytophagales</taxon>
        <taxon>Hymenobacteraceae</taxon>
        <taxon>Pontibacter</taxon>
    </lineage>
</organism>
<dbReference type="InterPro" id="IPR048551">
    <property type="entry name" value="DACNV"/>
</dbReference>
<evidence type="ECO:0000313" key="3">
    <source>
        <dbReference type="Proteomes" id="UP000186551"/>
    </source>
</evidence>
<accession>A0A1Q5PDW3</accession>
<sequence>MHLHLQTTYQAAQSVAPSIEEHFARQLASAQELGAEVLAPAPPQHIIEAFIDTAFWASLRREEGQSPKISIAFLPPDKAGQPLLFEDQLPFTPEALNKISPGVQRPGIHLGVWTVLGELRVWGTTRLVPPYCFIVDVPEPGLLVVKHRREDGFGKFANVAVLKGDQVKLVDESTASLPDCPELLTNLLRLSSPAAAGAPMNVLIQMAVSMRAHGRGGILLVVPAGTSAWRESIVHPITYSLQPAFCGLADLMKQDEEEKKRSRWRESLRLEVDSIAGLTAIDGATLLSEEYELLAFGIKIGRRIGSDPVRSLLFTEPVVGSKPAVIHPSQHGGTRHLSAAQFVHDQHDGMALVASQDGSFTIYAWSPCEGMVQAHRIDTLLL</sequence>
<dbReference type="AlphaFoldDB" id="A0A1Q5PDW3"/>